<comment type="caution">
    <text evidence="9">The sequence shown here is derived from an EMBL/GenBank/DDBJ whole genome shotgun (WGS) entry which is preliminary data.</text>
</comment>
<comment type="similarity">
    <text evidence="2">Belongs to the AzlC family.</text>
</comment>
<feature type="transmembrane region" description="Helical" evidence="8">
    <location>
        <begin position="77"/>
        <end position="102"/>
    </location>
</feature>
<keyword evidence="7 8" id="KW-0472">Membrane</keyword>
<evidence type="ECO:0000256" key="6">
    <source>
        <dbReference type="ARBA" id="ARBA00022989"/>
    </source>
</evidence>
<evidence type="ECO:0000256" key="7">
    <source>
        <dbReference type="ARBA" id="ARBA00023136"/>
    </source>
</evidence>
<evidence type="ECO:0000256" key="4">
    <source>
        <dbReference type="ARBA" id="ARBA00022475"/>
    </source>
</evidence>
<dbReference type="GO" id="GO:0005886">
    <property type="term" value="C:plasma membrane"/>
    <property type="evidence" value="ECO:0007669"/>
    <property type="project" value="UniProtKB-SubCell"/>
</dbReference>
<dbReference type="STRING" id="1125725.HMPREF1325_1993"/>
<comment type="subcellular location">
    <subcellularLocation>
        <location evidence="1">Cell membrane</location>
        <topology evidence="1">Multi-pass membrane protein</topology>
    </subcellularLocation>
</comment>
<evidence type="ECO:0000313" key="12">
    <source>
        <dbReference type="Proteomes" id="UP000016646"/>
    </source>
</evidence>
<dbReference type="PATRIC" id="fig|1125725.3.peg.1241"/>
<evidence type="ECO:0000256" key="1">
    <source>
        <dbReference type="ARBA" id="ARBA00004651"/>
    </source>
</evidence>
<dbReference type="PANTHER" id="PTHR34979:SF1">
    <property type="entry name" value="INNER MEMBRANE PROTEIN YGAZ"/>
    <property type="match status" value="1"/>
</dbReference>
<evidence type="ECO:0000256" key="8">
    <source>
        <dbReference type="SAM" id="Phobius"/>
    </source>
</evidence>
<accession>U1F9J3</accession>
<keyword evidence="5 8" id="KW-0812">Transmembrane</keyword>
<protein>
    <submittedName>
        <fullName evidence="9 10">Azaleucine resistance protein AzlC</fullName>
    </submittedName>
</protein>
<dbReference type="EMBL" id="AUZJ01000034">
    <property type="protein sequence ID" value="ERF60762.1"/>
    <property type="molecule type" value="Genomic_DNA"/>
</dbReference>
<keyword evidence="3" id="KW-0813">Transport</keyword>
<feature type="transmembrane region" description="Helical" evidence="8">
    <location>
        <begin position="37"/>
        <end position="57"/>
    </location>
</feature>
<dbReference type="InterPro" id="IPR011606">
    <property type="entry name" value="Brnchd-chn_aa_trnsp_permease"/>
</dbReference>
<keyword evidence="6 8" id="KW-1133">Transmembrane helix</keyword>
<dbReference type="PANTHER" id="PTHR34979">
    <property type="entry name" value="INNER MEMBRANE PROTEIN YGAZ"/>
    <property type="match status" value="1"/>
</dbReference>
<evidence type="ECO:0000313" key="9">
    <source>
        <dbReference type="EMBL" id="ERF60762.1"/>
    </source>
</evidence>
<evidence type="ECO:0000256" key="5">
    <source>
        <dbReference type="ARBA" id="ARBA00022692"/>
    </source>
</evidence>
<dbReference type="AlphaFoldDB" id="U1F9J3"/>
<dbReference type="Pfam" id="PF03591">
    <property type="entry name" value="AzlC"/>
    <property type="match status" value="1"/>
</dbReference>
<dbReference type="eggNOG" id="COG1296">
    <property type="taxonomic scope" value="Bacteria"/>
</dbReference>
<dbReference type="GO" id="GO:1903785">
    <property type="term" value="P:L-valine transmembrane transport"/>
    <property type="evidence" value="ECO:0007669"/>
    <property type="project" value="TreeGrafter"/>
</dbReference>
<dbReference type="Proteomes" id="UP000016412">
    <property type="component" value="Unassembled WGS sequence"/>
</dbReference>
<evidence type="ECO:0000313" key="10">
    <source>
        <dbReference type="EMBL" id="ERJ99259.1"/>
    </source>
</evidence>
<evidence type="ECO:0000256" key="3">
    <source>
        <dbReference type="ARBA" id="ARBA00022448"/>
    </source>
</evidence>
<evidence type="ECO:0000313" key="11">
    <source>
        <dbReference type="Proteomes" id="UP000016412"/>
    </source>
</evidence>
<keyword evidence="12" id="KW-1185">Reference proteome</keyword>
<gene>
    <name evidence="10" type="ORF">HMPREF0860_2303</name>
    <name evidence="9" type="ORF">HMPREF1325_1993</name>
</gene>
<name>U1F9J3_TRESO</name>
<proteinExistence type="inferred from homology"/>
<keyword evidence="4" id="KW-1003">Cell membrane</keyword>
<feature type="transmembrane region" description="Helical" evidence="8">
    <location>
        <begin position="231"/>
        <end position="250"/>
    </location>
</feature>
<reference evidence="11 12" key="1">
    <citation type="submission" date="2013-08" db="EMBL/GenBank/DDBJ databases">
        <authorList>
            <person name="Durkin A.S."/>
            <person name="Haft D.R."/>
            <person name="McCorrison J."/>
            <person name="Torralba M."/>
            <person name="Gillis M."/>
            <person name="Haft D.H."/>
            <person name="Methe B."/>
            <person name="Sutton G."/>
            <person name="Nelson K.E."/>
        </authorList>
    </citation>
    <scope>NUCLEOTIDE SEQUENCE [LARGE SCALE GENOMIC DNA]</scope>
    <source>
        <strain evidence="10 12">ATCC 35536</strain>
        <strain evidence="9 11">VPI DR56BR1116</strain>
    </source>
</reference>
<dbReference type="EMBL" id="AVQI01000077">
    <property type="protein sequence ID" value="ERJ99259.1"/>
    <property type="molecule type" value="Genomic_DNA"/>
</dbReference>
<dbReference type="Proteomes" id="UP000016646">
    <property type="component" value="Unassembled WGS sequence"/>
</dbReference>
<feature type="transmembrane region" description="Helical" evidence="8">
    <location>
        <begin position="153"/>
        <end position="175"/>
    </location>
</feature>
<organism evidence="9 11">
    <name type="scientific">Treponema socranskii subsp. socranskii VPI DR56BR1116 = ATCC 35536</name>
    <dbReference type="NCBI Taxonomy" id="1125725"/>
    <lineage>
        <taxon>Bacteria</taxon>
        <taxon>Pseudomonadati</taxon>
        <taxon>Spirochaetota</taxon>
        <taxon>Spirochaetia</taxon>
        <taxon>Spirochaetales</taxon>
        <taxon>Treponemataceae</taxon>
        <taxon>Treponema</taxon>
    </lineage>
</organism>
<sequence>MLDLVFIKRYTAKYISKSETIRQDMMERRYFAEAAKITIPVLFGYTAIGIPFGLMIVNAGYPVWIAPVMSITMYAGAGQYVAVGLFASGAPLGAIAFTELLVNIRHIVYGLSLITRFKNVGAWKPYLIFALTDETYSLLTNCTVPEGANAGAFYGTIALLDHLYWIFGGVIGAVAGQFIPFSLAGVDFALTALFMVLLIEQLAKSRDATPPVIGALAAFAAVVLSRCGLFPSGHILIAAIAFALAALVAVRGKKFKTEMETPL</sequence>
<evidence type="ECO:0000256" key="2">
    <source>
        <dbReference type="ARBA" id="ARBA00010735"/>
    </source>
</evidence>